<dbReference type="Proteomes" id="UP001250932">
    <property type="component" value="Unassembled WGS sequence"/>
</dbReference>
<dbReference type="Pfam" id="PF03168">
    <property type="entry name" value="LEA_2"/>
    <property type="match status" value="1"/>
</dbReference>
<evidence type="ECO:0000256" key="1">
    <source>
        <dbReference type="SAM" id="SignalP"/>
    </source>
</evidence>
<comment type="caution">
    <text evidence="3">The sequence shown here is derived from an EMBL/GenBank/DDBJ whole genome shotgun (WGS) entry which is preliminary data.</text>
</comment>
<name>A0ABU3K3J9_9BACT</name>
<dbReference type="SUPFAM" id="SSF117070">
    <property type="entry name" value="LEA14-like"/>
    <property type="match status" value="1"/>
</dbReference>
<dbReference type="PROSITE" id="PS51257">
    <property type="entry name" value="PROKAR_LIPOPROTEIN"/>
    <property type="match status" value="1"/>
</dbReference>
<feature type="signal peptide" evidence="1">
    <location>
        <begin position="1"/>
        <end position="21"/>
    </location>
</feature>
<evidence type="ECO:0000259" key="2">
    <source>
        <dbReference type="SMART" id="SM00769"/>
    </source>
</evidence>
<protein>
    <submittedName>
        <fullName evidence="3">LEA type 2 family protein</fullName>
    </submittedName>
</protein>
<dbReference type="SMART" id="SM00769">
    <property type="entry name" value="WHy"/>
    <property type="match status" value="1"/>
</dbReference>
<reference evidence="3 4" key="1">
    <citation type="journal article" date="2023" name="ISME J.">
        <title>Cultivation and genomic characterization of novel and ubiquitous marine nitrite-oxidizing bacteria from the Nitrospirales.</title>
        <authorList>
            <person name="Mueller A.J."/>
            <person name="Daebeler A."/>
            <person name="Herbold C.W."/>
            <person name="Kirkegaard R.H."/>
            <person name="Daims H."/>
        </authorList>
    </citation>
    <scope>NUCLEOTIDE SEQUENCE [LARGE SCALE GENOMIC DNA]</scope>
    <source>
        <strain evidence="3 4">EB</strain>
    </source>
</reference>
<dbReference type="Gene3D" id="2.60.40.1820">
    <property type="match status" value="1"/>
</dbReference>
<organism evidence="3 4">
    <name type="scientific">Candidatus Nitronereus thalassa</name>
    <dbReference type="NCBI Taxonomy" id="3020898"/>
    <lineage>
        <taxon>Bacteria</taxon>
        <taxon>Pseudomonadati</taxon>
        <taxon>Nitrospirota</taxon>
        <taxon>Nitrospiria</taxon>
        <taxon>Nitrospirales</taxon>
        <taxon>Nitrospiraceae</taxon>
        <taxon>Candidatus Nitronereus</taxon>
    </lineage>
</organism>
<dbReference type="RefSeq" id="WP_313831326.1">
    <property type="nucleotide sequence ID" value="NZ_JAQOUE010000001.1"/>
</dbReference>
<keyword evidence="1" id="KW-0732">Signal</keyword>
<evidence type="ECO:0000313" key="4">
    <source>
        <dbReference type="Proteomes" id="UP001250932"/>
    </source>
</evidence>
<sequence length="158" mass="17435">MKKLSPNMLLATFLLFTSGCATLLMQAEAPEVLVANIKPLGGTIFEQRVQIDLRVRNPNNFDLDVTGLDFTLRLNNKKLARGLASQAVTIPRLGDAILTVDTTTSTLEVLSQLLHLTSGKDLTYQIEGILHLQDIPLPFTNEGVILHSRDVTPKYSEH</sequence>
<dbReference type="EMBL" id="JAQOUE010000001">
    <property type="protein sequence ID" value="MDT7040967.1"/>
    <property type="molecule type" value="Genomic_DNA"/>
</dbReference>
<dbReference type="InterPro" id="IPR013990">
    <property type="entry name" value="WHy-dom"/>
</dbReference>
<gene>
    <name evidence="3" type="ORF">PPG34_01315</name>
</gene>
<keyword evidence="4" id="KW-1185">Reference proteome</keyword>
<feature type="domain" description="Water stress and hypersensitive response" evidence="2">
    <location>
        <begin position="32"/>
        <end position="144"/>
    </location>
</feature>
<dbReference type="InterPro" id="IPR004864">
    <property type="entry name" value="LEA_2"/>
</dbReference>
<proteinExistence type="predicted"/>
<evidence type="ECO:0000313" key="3">
    <source>
        <dbReference type="EMBL" id="MDT7040967.1"/>
    </source>
</evidence>
<accession>A0ABU3K3J9</accession>
<feature type="chain" id="PRO_5047022676" evidence="1">
    <location>
        <begin position="22"/>
        <end position="158"/>
    </location>
</feature>